<evidence type="ECO:0000313" key="5">
    <source>
        <dbReference type="Proteomes" id="UP001240777"/>
    </source>
</evidence>
<keyword evidence="1" id="KW-0472">Membrane</keyword>
<accession>A0AA90PQH3</accession>
<keyword evidence="1" id="KW-0812">Transmembrane</keyword>
<organism evidence="3 4">
    <name type="scientific">Helicobacter cappadocius</name>
    <dbReference type="NCBI Taxonomy" id="3063998"/>
    <lineage>
        <taxon>Bacteria</taxon>
        <taxon>Pseudomonadati</taxon>
        <taxon>Campylobacterota</taxon>
        <taxon>Epsilonproteobacteria</taxon>
        <taxon>Campylobacterales</taxon>
        <taxon>Helicobacteraceae</taxon>
        <taxon>Helicobacter</taxon>
    </lineage>
</organism>
<gene>
    <name evidence="2" type="ORF">Q5I04_00605</name>
    <name evidence="3" type="ORF">Q5I06_00605</name>
</gene>
<dbReference type="EMBL" id="JAUYZK010000001">
    <property type="protein sequence ID" value="MDP2538287.1"/>
    <property type="molecule type" value="Genomic_DNA"/>
</dbReference>
<evidence type="ECO:0000313" key="4">
    <source>
        <dbReference type="Proteomes" id="UP001177258"/>
    </source>
</evidence>
<sequence length="106" mass="12268">MQQNIHKAYVTIELLMAIVILGIGFNLFYKIYQQRIKNNVFNQSPLYQAQELMEEAIISKTNANDFSIESKNGYIYKGVLIQSPTIGITYQYFIPNIILEKTNDNL</sequence>
<evidence type="ECO:0000256" key="1">
    <source>
        <dbReference type="SAM" id="Phobius"/>
    </source>
</evidence>
<dbReference type="EMBL" id="JAUPEV010000001">
    <property type="protein sequence ID" value="MDO7252420.1"/>
    <property type="molecule type" value="Genomic_DNA"/>
</dbReference>
<reference evidence="2" key="2">
    <citation type="submission" date="2023-07" db="EMBL/GenBank/DDBJ databases">
        <authorList>
            <person name="Aydin F."/>
            <person name="Tarhane S."/>
            <person name="Saticioglu I.B."/>
            <person name="Karakaya E."/>
            <person name="Abay S."/>
            <person name="Guran O."/>
            <person name="Bozkurt E."/>
            <person name="Uzum N."/>
            <person name="Olgun K."/>
            <person name="Jablonski D."/>
        </authorList>
    </citation>
    <scope>NUCLEOTIDE SEQUENCE</scope>
    <source>
        <strain evidence="2">Faydin-H75</strain>
    </source>
</reference>
<dbReference type="Proteomes" id="UP001177258">
    <property type="component" value="Unassembled WGS sequence"/>
</dbReference>
<reference evidence="2 4" key="3">
    <citation type="journal article" date="2024" name="Syst. Appl. Microbiol.">
        <title>Helicobacter cappadocius sp. nov., from lizards: The first psychrotrophic Helicobacter species.</title>
        <authorList>
            <person name="Aydin F."/>
            <person name="Tarhane S."/>
            <person name="Karakaya E."/>
            <person name="Abay S."/>
            <person name="Kayman T."/>
            <person name="Guran O."/>
            <person name="Bozkurt E."/>
            <person name="Uzum N."/>
            <person name="Avci A."/>
            <person name="Olgun K."/>
            <person name="Jablonski D."/>
            <person name="Guran C."/>
            <person name="Burcin Saticioglu I."/>
        </authorList>
    </citation>
    <scope>NUCLEOTIDE SEQUENCE [LARGE SCALE GENOMIC DNA]</scope>
    <source>
        <strain evidence="2">Faydin-H75</strain>
        <strain evidence="4">faydin-H76</strain>
    </source>
</reference>
<keyword evidence="1" id="KW-1133">Transmembrane helix</keyword>
<reference evidence="3 5" key="1">
    <citation type="submission" date="2023-07" db="EMBL/GenBank/DDBJ databases">
        <title>Unpublished Manusciprt.</title>
        <authorList>
            <person name="Aydin F."/>
            <person name="Tarhane S."/>
            <person name="Saticioglu I.B."/>
            <person name="Karakaya E."/>
            <person name="Abay S."/>
            <person name="Guran O."/>
            <person name="Bozkurt E."/>
            <person name="Uzum N."/>
            <person name="Olgun K."/>
            <person name="Jablonski D."/>
        </authorList>
    </citation>
    <scope>NUCLEOTIDE SEQUENCE</scope>
    <source>
        <strain evidence="5">faydin-H75</strain>
        <strain evidence="3">Faydin-H76</strain>
    </source>
</reference>
<dbReference type="Proteomes" id="UP001240777">
    <property type="component" value="Unassembled WGS sequence"/>
</dbReference>
<protein>
    <submittedName>
        <fullName evidence="3">Uncharacterized protein</fullName>
    </submittedName>
</protein>
<evidence type="ECO:0000313" key="3">
    <source>
        <dbReference type="EMBL" id="MDP2538287.1"/>
    </source>
</evidence>
<dbReference type="AlphaFoldDB" id="A0AA90PQH3"/>
<evidence type="ECO:0000313" key="2">
    <source>
        <dbReference type="EMBL" id="MDO7252420.1"/>
    </source>
</evidence>
<proteinExistence type="predicted"/>
<keyword evidence="5" id="KW-1185">Reference proteome</keyword>
<dbReference type="RefSeq" id="WP_305516262.1">
    <property type="nucleotide sequence ID" value="NZ_JAUPEV010000001.1"/>
</dbReference>
<name>A0AA90PQH3_9HELI</name>
<feature type="transmembrane region" description="Helical" evidence="1">
    <location>
        <begin position="6"/>
        <end position="29"/>
    </location>
</feature>
<comment type="caution">
    <text evidence="3">The sequence shown here is derived from an EMBL/GenBank/DDBJ whole genome shotgun (WGS) entry which is preliminary data.</text>
</comment>